<keyword evidence="1 6" id="KW-0732">Signal</keyword>
<keyword evidence="4" id="KW-0393">Immunoglobulin domain</keyword>
<sequence>MSNRMDLHKLGFLQVLLLSALGSCAGQQALPPGVRYGAVGGNVTFTTTIDPSAGQQFLTISWTFNGAPIITLTPTVESPSEAYKGRVTLSKATGSLQLRQLTNSDSGDYGVSMVTQEAKTIAGEATLKVFGPISDVTAKANATEKPIVEFNDTVSLTCSAAGSDLSYQWLTGASVIASGDRMRLSDKNRTLTISRILRSDQGPFACAASNVIMAKRSEPILLTINYGPENVKMTVTPQKPIHKTGSNLNLTCSAESVPPAVFGWVFNGNPLKQEGPVLQLTNILESQSGNYSCVAHNTVTLRYMPSETSRINVLEGISGSTIIGPTTSLIAGNSTANMSCHAVSGTVASREWKKDGKPLSPSDRITIAADKSSVSITPVENTDSGDYVCELSNAVNTETASYKMTVNYGPEDVQVKGEEAVEVGDKVVLVCSARSLPPAAFSWTFNGTLLGVTSAEYTIGSAVYGQSGRYACMAKNNVTGLSLSAVHTLSVKEEGALEEEESLSGGAIAGIVIAVLVAVGIIAAVVYYMRTNRKIESPY</sequence>
<accession>A0A9D3PEZ9</accession>
<evidence type="ECO:0000256" key="2">
    <source>
        <dbReference type="ARBA" id="ARBA00023157"/>
    </source>
</evidence>
<dbReference type="PANTHER" id="PTHR44337:SF16">
    <property type="entry name" value="CARCINOEMBRYONIC ANTIGEN-RELATED CELL ADHESION MOLECULE 20-LIKE-RELATED"/>
    <property type="match status" value="1"/>
</dbReference>
<dbReference type="OrthoDB" id="6353782at2759"/>
<feature type="signal peptide" evidence="6">
    <location>
        <begin position="1"/>
        <end position="26"/>
    </location>
</feature>
<feature type="domain" description="Ig-like" evidence="7">
    <location>
        <begin position="410"/>
        <end position="490"/>
    </location>
</feature>
<keyword evidence="5" id="KW-0812">Transmembrane</keyword>
<reference evidence="8" key="1">
    <citation type="submission" date="2021-01" db="EMBL/GenBank/DDBJ databases">
        <authorList>
            <person name="Zahm M."/>
            <person name="Roques C."/>
            <person name="Cabau C."/>
            <person name="Klopp C."/>
            <person name="Donnadieu C."/>
            <person name="Jouanno E."/>
            <person name="Lampietro C."/>
            <person name="Louis A."/>
            <person name="Herpin A."/>
            <person name="Echchiki A."/>
            <person name="Berthelot C."/>
            <person name="Parey E."/>
            <person name="Roest-Crollius H."/>
            <person name="Braasch I."/>
            <person name="Postlethwait J."/>
            <person name="Bobe J."/>
            <person name="Montfort J."/>
            <person name="Bouchez O."/>
            <person name="Begum T."/>
            <person name="Mejri S."/>
            <person name="Adams A."/>
            <person name="Chen W.-J."/>
            <person name="Guiguen Y."/>
        </authorList>
    </citation>
    <scope>NUCLEOTIDE SEQUENCE</scope>
    <source>
        <strain evidence="8">YG-15Mar2019-1</strain>
        <tissue evidence="8">Brain</tissue>
    </source>
</reference>
<dbReference type="InterPro" id="IPR052598">
    <property type="entry name" value="IgSF_CEA-related"/>
</dbReference>
<feature type="domain" description="Ig-like" evidence="7">
    <location>
        <begin position="305"/>
        <end position="407"/>
    </location>
</feature>
<dbReference type="SMART" id="SM00409">
    <property type="entry name" value="IG"/>
    <property type="match status" value="5"/>
</dbReference>
<dbReference type="AlphaFoldDB" id="A0A9D3PEZ9"/>
<dbReference type="PANTHER" id="PTHR44337">
    <property type="entry name" value="CARCINOEMBRYONIC ANTIGEN-RELATED CELL ADHESION MOLECULE 8"/>
    <property type="match status" value="1"/>
</dbReference>
<dbReference type="SMART" id="SM00408">
    <property type="entry name" value="IGc2"/>
    <property type="match status" value="4"/>
</dbReference>
<dbReference type="Gene3D" id="2.60.40.10">
    <property type="entry name" value="Immunoglobulins"/>
    <property type="match status" value="5"/>
</dbReference>
<dbReference type="Pfam" id="PF07686">
    <property type="entry name" value="V-set"/>
    <property type="match status" value="1"/>
</dbReference>
<keyword evidence="2" id="KW-1015">Disulfide bond</keyword>
<dbReference type="InterPro" id="IPR003599">
    <property type="entry name" value="Ig_sub"/>
</dbReference>
<feature type="domain" description="Ig-like" evidence="7">
    <location>
        <begin position="228"/>
        <end position="297"/>
    </location>
</feature>
<feature type="transmembrane region" description="Helical" evidence="5">
    <location>
        <begin position="507"/>
        <end position="529"/>
    </location>
</feature>
<dbReference type="PROSITE" id="PS50835">
    <property type="entry name" value="IG_LIKE"/>
    <property type="match status" value="4"/>
</dbReference>
<dbReference type="Pfam" id="PF07679">
    <property type="entry name" value="I-set"/>
    <property type="match status" value="1"/>
</dbReference>
<dbReference type="EMBL" id="JAFDVH010000021">
    <property type="protein sequence ID" value="KAG7457739.1"/>
    <property type="molecule type" value="Genomic_DNA"/>
</dbReference>
<evidence type="ECO:0000256" key="4">
    <source>
        <dbReference type="ARBA" id="ARBA00023319"/>
    </source>
</evidence>
<feature type="domain" description="Ig-like" evidence="7">
    <location>
        <begin position="132"/>
        <end position="223"/>
    </location>
</feature>
<evidence type="ECO:0000259" key="7">
    <source>
        <dbReference type="PROSITE" id="PS50835"/>
    </source>
</evidence>
<dbReference type="InterPro" id="IPR013098">
    <property type="entry name" value="Ig_I-set"/>
</dbReference>
<evidence type="ECO:0000313" key="8">
    <source>
        <dbReference type="EMBL" id="KAG7457739.1"/>
    </source>
</evidence>
<evidence type="ECO:0000256" key="6">
    <source>
        <dbReference type="SAM" id="SignalP"/>
    </source>
</evidence>
<gene>
    <name evidence="8" type="ORF">MATL_G00230470</name>
</gene>
<dbReference type="InterPro" id="IPR007110">
    <property type="entry name" value="Ig-like_dom"/>
</dbReference>
<comment type="caution">
    <text evidence="8">The sequence shown here is derived from an EMBL/GenBank/DDBJ whole genome shotgun (WGS) entry which is preliminary data.</text>
</comment>
<dbReference type="PROSITE" id="PS51257">
    <property type="entry name" value="PROKAR_LIPOPROTEIN"/>
    <property type="match status" value="1"/>
</dbReference>
<dbReference type="Proteomes" id="UP001046870">
    <property type="component" value="Chromosome 21"/>
</dbReference>
<protein>
    <recommendedName>
        <fullName evidence="7">Ig-like domain-containing protein</fullName>
    </recommendedName>
</protein>
<dbReference type="SUPFAM" id="SSF48726">
    <property type="entry name" value="Immunoglobulin"/>
    <property type="match status" value="5"/>
</dbReference>
<keyword evidence="9" id="KW-1185">Reference proteome</keyword>
<evidence type="ECO:0000256" key="3">
    <source>
        <dbReference type="ARBA" id="ARBA00023180"/>
    </source>
</evidence>
<proteinExistence type="predicted"/>
<dbReference type="Pfam" id="PF13927">
    <property type="entry name" value="Ig_3"/>
    <property type="match status" value="3"/>
</dbReference>
<organism evidence="8 9">
    <name type="scientific">Megalops atlanticus</name>
    <name type="common">Tarpon</name>
    <name type="synonym">Clupea gigantea</name>
    <dbReference type="NCBI Taxonomy" id="7932"/>
    <lineage>
        <taxon>Eukaryota</taxon>
        <taxon>Metazoa</taxon>
        <taxon>Chordata</taxon>
        <taxon>Craniata</taxon>
        <taxon>Vertebrata</taxon>
        <taxon>Euteleostomi</taxon>
        <taxon>Actinopterygii</taxon>
        <taxon>Neopterygii</taxon>
        <taxon>Teleostei</taxon>
        <taxon>Elopiformes</taxon>
        <taxon>Megalopidae</taxon>
        <taxon>Megalops</taxon>
    </lineage>
</organism>
<keyword evidence="5" id="KW-0472">Membrane</keyword>
<dbReference type="InterPro" id="IPR013106">
    <property type="entry name" value="Ig_V-set"/>
</dbReference>
<dbReference type="InterPro" id="IPR036179">
    <property type="entry name" value="Ig-like_dom_sf"/>
</dbReference>
<evidence type="ECO:0000313" key="9">
    <source>
        <dbReference type="Proteomes" id="UP001046870"/>
    </source>
</evidence>
<dbReference type="InterPro" id="IPR003598">
    <property type="entry name" value="Ig_sub2"/>
</dbReference>
<dbReference type="InterPro" id="IPR013783">
    <property type="entry name" value="Ig-like_fold"/>
</dbReference>
<keyword evidence="3" id="KW-0325">Glycoprotein</keyword>
<keyword evidence="5" id="KW-1133">Transmembrane helix</keyword>
<evidence type="ECO:0000256" key="5">
    <source>
        <dbReference type="SAM" id="Phobius"/>
    </source>
</evidence>
<evidence type="ECO:0000256" key="1">
    <source>
        <dbReference type="ARBA" id="ARBA00022729"/>
    </source>
</evidence>
<feature type="chain" id="PRO_5039613111" description="Ig-like domain-containing protein" evidence="6">
    <location>
        <begin position="27"/>
        <end position="539"/>
    </location>
</feature>
<name>A0A9D3PEZ9_MEGAT</name>